<accession>A0ABV7Y093</accession>
<evidence type="ECO:0000313" key="2">
    <source>
        <dbReference type="Proteomes" id="UP001595735"/>
    </source>
</evidence>
<name>A0ABV7Y093_9FLAO</name>
<sequence length="53" mass="5888">MKNFTLKKLNRLEQKNIKGSGIKKCGDNSDCGPYQCCTNAVCTYIPTSECEPN</sequence>
<evidence type="ECO:0000313" key="1">
    <source>
        <dbReference type="EMBL" id="MFC3758522.1"/>
    </source>
</evidence>
<proteinExistence type="predicted"/>
<dbReference type="RefSeq" id="WP_164466613.1">
    <property type="nucleotide sequence ID" value="NZ_JAUFQR010000001.1"/>
</dbReference>
<evidence type="ECO:0008006" key="3">
    <source>
        <dbReference type="Google" id="ProtNLM"/>
    </source>
</evidence>
<comment type="caution">
    <text evidence="1">The sequence shown here is derived from an EMBL/GenBank/DDBJ whole genome shotgun (WGS) entry which is preliminary data.</text>
</comment>
<gene>
    <name evidence="1" type="ORF">ACFONJ_21280</name>
</gene>
<organism evidence="1 2">
    <name type="scientific">Chryseobacterium tructae</name>
    <dbReference type="NCBI Taxonomy" id="1037380"/>
    <lineage>
        <taxon>Bacteria</taxon>
        <taxon>Pseudomonadati</taxon>
        <taxon>Bacteroidota</taxon>
        <taxon>Flavobacteriia</taxon>
        <taxon>Flavobacteriales</taxon>
        <taxon>Weeksellaceae</taxon>
        <taxon>Chryseobacterium group</taxon>
        <taxon>Chryseobacterium</taxon>
    </lineage>
</organism>
<dbReference type="EMBL" id="JBHRYO010000002">
    <property type="protein sequence ID" value="MFC3758522.1"/>
    <property type="molecule type" value="Genomic_DNA"/>
</dbReference>
<reference evidence="2" key="1">
    <citation type="journal article" date="2019" name="Int. J. Syst. Evol. Microbiol.">
        <title>The Global Catalogue of Microorganisms (GCM) 10K type strain sequencing project: providing services to taxonomists for standard genome sequencing and annotation.</title>
        <authorList>
            <consortium name="The Broad Institute Genomics Platform"/>
            <consortium name="The Broad Institute Genome Sequencing Center for Infectious Disease"/>
            <person name="Wu L."/>
            <person name="Ma J."/>
        </authorList>
    </citation>
    <scope>NUCLEOTIDE SEQUENCE [LARGE SCALE GENOMIC DNA]</scope>
    <source>
        <strain evidence="2">CECT 7798</strain>
    </source>
</reference>
<protein>
    <recommendedName>
        <fullName evidence="3">Bacteriocin</fullName>
    </recommendedName>
</protein>
<keyword evidence="2" id="KW-1185">Reference proteome</keyword>
<dbReference type="Proteomes" id="UP001595735">
    <property type="component" value="Unassembled WGS sequence"/>
</dbReference>